<gene>
    <name evidence="1" type="ORF">E2C01_071241</name>
</gene>
<accession>A0A5B7I4M9</accession>
<evidence type="ECO:0000313" key="1">
    <source>
        <dbReference type="EMBL" id="MPC76809.1"/>
    </source>
</evidence>
<name>A0A5B7I4M9_PORTR</name>
<dbReference type="Proteomes" id="UP000324222">
    <property type="component" value="Unassembled WGS sequence"/>
</dbReference>
<sequence length="69" mass="7658">MEDFTVLTKLRSLAPHSPTHQAAHRTPPTTFPVYSHLMHYGAHLNTPTTITLPIAKPYPSTATCMPSHH</sequence>
<proteinExistence type="predicted"/>
<organism evidence="1 2">
    <name type="scientific">Portunus trituberculatus</name>
    <name type="common">Swimming crab</name>
    <name type="synonym">Neptunus trituberculatus</name>
    <dbReference type="NCBI Taxonomy" id="210409"/>
    <lineage>
        <taxon>Eukaryota</taxon>
        <taxon>Metazoa</taxon>
        <taxon>Ecdysozoa</taxon>
        <taxon>Arthropoda</taxon>
        <taxon>Crustacea</taxon>
        <taxon>Multicrustacea</taxon>
        <taxon>Malacostraca</taxon>
        <taxon>Eumalacostraca</taxon>
        <taxon>Eucarida</taxon>
        <taxon>Decapoda</taxon>
        <taxon>Pleocyemata</taxon>
        <taxon>Brachyura</taxon>
        <taxon>Eubrachyura</taxon>
        <taxon>Portunoidea</taxon>
        <taxon>Portunidae</taxon>
        <taxon>Portuninae</taxon>
        <taxon>Portunus</taxon>
    </lineage>
</organism>
<reference evidence="1 2" key="1">
    <citation type="submission" date="2019-05" db="EMBL/GenBank/DDBJ databases">
        <title>Another draft genome of Portunus trituberculatus and its Hox gene families provides insights of decapod evolution.</title>
        <authorList>
            <person name="Jeong J.-H."/>
            <person name="Song I."/>
            <person name="Kim S."/>
            <person name="Choi T."/>
            <person name="Kim D."/>
            <person name="Ryu S."/>
            <person name="Kim W."/>
        </authorList>
    </citation>
    <scope>NUCLEOTIDE SEQUENCE [LARGE SCALE GENOMIC DNA]</scope>
    <source>
        <tissue evidence="1">Muscle</tissue>
    </source>
</reference>
<protein>
    <submittedName>
        <fullName evidence="1">Uncharacterized protein</fullName>
    </submittedName>
</protein>
<keyword evidence="2" id="KW-1185">Reference proteome</keyword>
<dbReference type="EMBL" id="VSRR010044276">
    <property type="protein sequence ID" value="MPC76809.1"/>
    <property type="molecule type" value="Genomic_DNA"/>
</dbReference>
<dbReference type="AlphaFoldDB" id="A0A5B7I4M9"/>
<comment type="caution">
    <text evidence="1">The sequence shown here is derived from an EMBL/GenBank/DDBJ whole genome shotgun (WGS) entry which is preliminary data.</text>
</comment>
<evidence type="ECO:0000313" key="2">
    <source>
        <dbReference type="Proteomes" id="UP000324222"/>
    </source>
</evidence>